<feature type="transmembrane region" description="Helical" evidence="1">
    <location>
        <begin position="152"/>
        <end position="175"/>
    </location>
</feature>
<sequence length="202" mass="22760">MILEGLILGLIVGKLRGGQFKRIGYLTLRFPFILLTSFLLLLITSIMISIGNPLFIAHRMKLYIFAYCLLFVVLFFNLHNKGIWLILLGAIANFAAVVLNQGSMPISIEALEQLNFENMLTSINSGLLPNYIPLKDAYPLTDYLGKRLVIPFAYPIKQIFSAGDAFISLGLFLYIQGMMNSRVYRKASSVIKFDHYGKVKGR</sequence>
<dbReference type="Pfam" id="PF17248">
    <property type="entry name" value="DUF5317"/>
    <property type="match status" value="1"/>
</dbReference>
<evidence type="ECO:0000256" key="1">
    <source>
        <dbReference type="SAM" id="Phobius"/>
    </source>
</evidence>
<dbReference type="AlphaFoldDB" id="A0A6I0FLS9"/>
<feature type="transmembrane region" description="Helical" evidence="1">
    <location>
        <begin position="84"/>
        <end position="102"/>
    </location>
</feature>
<keyword evidence="1" id="KW-1133">Transmembrane helix</keyword>
<feature type="transmembrane region" description="Helical" evidence="1">
    <location>
        <begin position="30"/>
        <end position="50"/>
    </location>
</feature>
<accession>A0A6I0FLS9</accession>
<feature type="transmembrane region" description="Helical" evidence="1">
    <location>
        <begin position="62"/>
        <end position="78"/>
    </location>
</feature>
<reference evidence="2 3" key="1">
    <citation type="submission" date="2019-10" db="EMBL/GenBank/DDBJ databases">
        <title>Alkaliphilus serpentinus sp. nov. and Alkaliphilus pronyensis sp. nov., two novel anaerobic alkaliphilic species isolated from the serpentinized-hosted hydrothermal field of the Prony Bay (New Caledonia).</title>
        <authorList>
            <person name="Postec A."/>
        </authorList>
    </citation>
    <scope>NUCLEOTIDE SEQUENCE [LARGE SCALE GENOMIC DNA]</scope>
    <source>
        <strain evidence="2 3">LacV</strain>
    </source>
</reference>
<keyword evidence="1" id="KW-0812">Transmembrane</keyword>
<gene>
    <name evidence="2" type="ORF">F8154_00410</name>
</gene>
<proteinExistence type="predicted"/>
<dbReference type="OrthoDB" id="37447at2"/>
<evidence type="ECO:0000313" key="2">
    <source>
        <dbReference type="EMBL" id="KAB3539649.1"/>
    </source>
</evidence>
<comment type="caution">
    <text evidence="2">The sequence shown here is derived from an EMBL/GenBank/DDBJ whole genome shotgun (WGS) entry which is preliminary data.</text>
</comment>
<dbReference type="InterPro" id="IPR035168">
    <property type="entry name" value="DUF5317"/>
</dbReference>
<dbReference type="EMBL" id="WBZC01000002">
    <property type="protein sequence ID" value="KAB3539649.1"/>
    <property type="molecule type" value="Genomic_DNA"/>
</dbReference>
<name>A0A6I0FLS9_9FIRM</name>
<dbReference type="Proteomes" id="UP000432715">
    <property type="component" value="Unassembled WGS sequence"/>
</dbReference>
<keyword evidence="1" id="KW-0472">Membrane</keyword>
<keyword evidence="3" id="KW-1185">Reference proteome</keyword>
<dbReference type="RefSeq" id="WP_151859609.1">
    <property type="nucleotide sequence ID" value="NZ_WBZC01000002.1"/>
</dbReference>
<evidence type="ECO:0000313" key="3">
    <source>
        <dbReference type="Proteomes" id="UP000432715"/>
    </source>
</evidence>
<protein>
    <submittedName>
        <fullName evidence="2">DUF5317 domain-containing protein</fullName>
    </submittedName>
</protein>
<organism evidence="2 3">
    <name type="scientific">Alkaliphilus pronyensis</name>
    <dbReference type="NCBI Taxonomy" id="1482732"/>
    <lineage>
        <taxon>Bacteria</taxon>
        <taxon>Bacillati</taxon>
        <taxon>Bacillota</taxon>
        <taxon>Clostridia</taxon>
        <taxon>Peptostreptococcales</taxon>
        <taxon>Natronincolaceae</taxon>
        <taxon>Alkaliphilus</taxon>
    </lineage>
</organism>